<evidence type="ECO:0000313" key="3">
    <source>
        <dbReference type="EMBL" id="WZP10191.1"/>
    </source>
</evidence>
<dbReference type="Proteomes" id="UP001472074">
    <property type="component" value="Chromosome"/>
</dbReference>
<dbReference type="Gene3D" id="1.10.443.10">
    <property type="entry name" value="Intergrase catalytic core"/>
    <property type="match status" value="1"/>
</dbReference>
<dbReference type="InterPro" id="IPR013762">
    <property type="entry name" value="Integrase-like_cat_sf"/>
</dbReference>
<keyword evidence="1" id="KW-0233">DNA recombination</keyword>
<name>A0ABZ2ZQ22_9BACI</name>
<evidence type="ECO:0000256" key="1">
    <source>
        <dbReference type="ARBA" id="ARBA00023172"/>
    </source>
</evidence>
<dbReference type="Pfam" id="PF00589">
    <property type="entry name" value="Phage_integrase"/>
    <property type="match status" value="1"/>
</dbReference>
<evidence type="ECO:0000313" key="4">
    <source>
        <dbReference type="Proteomes" id="UP001472074"/>
    </source>
</evidence>
<dbReference type="PROSITE" id="PS51898">
    <property type="entry name" value="TYR_RECOMBINASE"/>
    <property type="match status" value="1"/>
</dbReference>
<proteinExistence type="predicted"/>
<dbReference type="RefSeq" id="WP_342026173.1">
    <property type="nucleotide sequence ID" value="NZ_CP151651.1"/>
</dbReference>
<sequence length="97" mass="11195">MYQDFDLVACTQHGTPLNPAKVRRTFKRLIKPADVSNIRFHILRHSHAIILLVRGVNVKVISERLGHSNIKVTLKTNSHVLRTMQEEVARKFDEIIN</sequence>
<reference evidence="3 4" key="1">
    <citation type="submission" date="2024-04" db="EMBL/GenBank/DDBJ databases">
        <title>Screening of coral probiotics and analysis of their probiotic properties.</title>
        <authorList>
            <person name="Wang S."/>
        </authorList>
    </citation>
    <scope>NUCLEOTIDE SEQUENCE [LARGE SCALE GENOMIC DNA]</scope>
    <source>
        <strain evidence="3 4">GXU-Z9</strain>
    </source>
</reference>
<dbReference type="InterPro" id="IPR011010">
    <property type="entry name" value="DNA_brk_join_enz"/>
</dbReference>
<accession>A0ABZ2ZQ22</accession>
<feature type="domain" description="Tyr recombinase" evidence="2">
    <location>
        <begin position="1"/>
        <end position="90"/>
    </location>
</feature>
<protein>
    <submittedName>
        <fullName evidence="3">Tyrosine-type recombinase/integrase</fullName>
    </submittedName>
</protein>
<dbReference type="SUPFAM" id="SSF56349">
    <property type="entry name" value="DNA breaking-rejoining enzymes"/>
    <property type="match status" value="1"/>
</dbReference>
<evidence type="ECO:0000259" key="2">
    <source>
        <dbReference type="PROSITE" id="PS51898"/>
    </source>
</evidence>
<dbReference type="InterPro" id="IPR002104">
    <property type="entry name" value="Integrase_catalytic"/>
</dbReference>
<gene>
    <name evidence="3" type="ORF">AADC60_07990</name>
</gene>
<dbReference type="EMBL" id="CP151651">
    <property type="protein sequence ID" value="WZP10191.1"/>
    <property type="molecule type" value="Genomic_DNA"/>
</dbReference>
<organism evidence="3 4">
    <name type="scientific">Cytobacillus pseudoceanisediminis</name>
    <dbReference type="NCBI Taxonomy" id="3051614"/>
    <lineage>
        <taxon>Bacteria</taxon>
        <taxon>Bacillati</taxon>
        <taxon>Bacillota</taxon>
        <taxon>Bacilli</taxon>
        <taxon>Bacillales</taxon>
        <taxon>Bacillaceae</taxon>
        <taxon>Cytobacillus</taxon>
    </lineage>
</organism>
<keyword evidence="4" id="KW-1185">Reference proteome</keyword>